<dbReference type="Proteomes" id="UP000188458">
    <property type="component" value="Unassembled WGS sequence"/>
</dbReference>
<dbReference type="AlphaFoldDB" id="A0A1V3FNF5"/>
<evidence type="ECO:0000259" key="2">
    <source>
        <dbReference type="Pfam" id="PF07435"/>
    </source>
</evidence>
<name>A0A1V3FNF5_9BACL</name>
<feature type="transmembrane region" description="Helical" evidence="1">
    <location>
        <begin position="12"/>
        <end position="31"/>
    </location>
</feature>
<dbReference type="Pfam" id="PF07435">
    <property type="entry name" value="YycH"/>
    <property type="match status" value="1"/>
</dbReference>
<dbReference type="Gene3D" id="3.10.450.310">
    <property type="match status" value="1"/>
</dbReference>
<keyword evidence="1" id="KW-0472">Membrane</keyword>
<organism evidence="3 4">
    <name type="scientific">Anoxybacillus kestanbolensis</name>
    <dbReference type="NCBI Taxonomy" id="227476"/>
    <lineage>
        <taxon>Bacteria</taxon>
        <taxon>Bacillati</taxon>
        <taxon>Bacillota</taxon>
        <taxon>Bacilli</taxon>
        <taxon>Bacillales</taxon>
        <taxon>Anoxybacillaceae</taxon>
        <taxon>Anoxybacillus</taxon>
    </lineage>
</organism>
<keyword evidence="4" id="KW-1185">Reference proteome</keyword>
<accession>A0A1V3FNF5</accession>
<keyword evidence="1" id="KW-0812">Transmembrane</keyword>
<dbReference type="EMBL" id="MQAD01000010">
    <property type="protein sequence ID" value="OOE03168.1"/>
    <property type="molecule type" value="Genomic_DNA"/>
</dbReference>
<comment type="caution">
    <text evidence="3">The sequence shown here is derived from an EMBL/GenBank/DDBJ whole genome shotgun (WGS) entry which is preliminary data.</text>
</comment>
<dbReference type="InterPro" id="IPR009996">
    <property type="entry name" value="YycH"/>
</dbReference>
<evidence type="ECO:0000313" key="3">
    <source>
        <dbReference type="EMBL" id="OOE03168.1"/>
    </source>
</evidence>
<keyword evidence="1" id="KW-1133">Transmembrane helix</keyword>
<protein>
    <submittedName>
        <fullName evidence="3">Transcriptional regulator</fullName>
    </submittedName>
</protein>
<feature type="domain" description="Regulatory protein YycH" evidence="2">
    <location>
        <begin position="7"/>
        <end position="436"/>
    </location>
</feature>
<gene>
    <name evidence="3" type="ORF">BO219_07695</name>
</gene>
<evidence type="ECO:0000256" key="1">
    <source>
        <dbReference type="SAM" id="Phobius"/>
    </source>
</evidence>
<reference evidence="4" key="1">
    <citation type="submission" date="2016-11" db="EMBL/GenBank/DDBJ databases">
        <title>Draft genome sequence of Anoxybacillus sp. strain 103 isolated from the Qarvajar hot spring in Nagorno-Karabach.</title>
        <authorList>
            <person name="Hovhannisyan P."/>
            <person name="Panosyan H."/>
            <person name="Birkeland N.-K."/>
        </authorList>
    </citation>
    <scope>NUCLEOTIDE SEQUENCE [LARGE SCALE GENOMIC DNA]</scope>
    <source>
        <strain evidence="4">103</strain>
    </source>
</reference>
<sequence>MKTMRYETIKSIVLTILVCTSVFLTWSLWTYQPKYDFIENAKYIQNVPVSNVAVDYGTVIQPRYIFIHKNEQHYGITHHSDIYKFMKEMKNWTFDHFENISSTIKKEQFLSFIRGKGKIEIIYPDDIPIEMYRTMFQFEDQDVEKVQFDRIIIPMNENEGEVTVYFVSVNEKRIYKAVVQDAAIENLKQTYYARAERYTPFLSYDISETKSLFLPARPLVLNRLQYYMDELSTDRFKDALFTDPSFVKKDVLNFGEEYTDGSRLMDVDLSKKLLLYVNPAARGETQTFDPTILQKSIDFVNDHGGWTDTYYFDRLDENGRKVTFRLFANGYPVFNRYGMAEIVQIWGENEIINYQRPLFTLAIPDRVSLPITLSSGYEVIDQLKKQKNIQHEFIDDISIGYELVRDSERENIVILEPSWYCLYNGTWRKIVMTTDERRGDIIGLE</sequence>
<dbReference type="CDD" id="cd15787">
    <property type="entry name" value="YycH_N"/>
    <property type="match status" value="1"/>
</dbReference>
<evidence type="ECO:0000313" key="4">
    <source>
        <dbReference type="Proteomes" id="UP000188458"/>
    </source>
</evidence>
<dbReference type="InterPro" id="IPR042274">
    <property type="entry name" value="YycH/YycI_2"/>
</dbReference>
<dbReference type="Gene3D" id="3.30.310.160">
    <property type="entry name" value="YycH protein, domain 2"/>
    <property type="match status" value="1"/>
</dbReference>
<proteinExistence type="predicted"/>